<dbReference type="AlphaFoldDB" id="A0A8T0G6Z9"/>
<accession>A0A8T0G6Z9</accession>
<dbReference type="EMBL" id="CM026433">
    <property type="protein sequence ID" value="KAG0555066.1"/>
    <property type="molecule type" value="Genomic_DNA"/>
</dbReference>
<proteinExistence type="predicted"/>
<gene>
    <name evidence="1" type="ORF">KC19_12G141800</name>
</gene>
<protein>
    <submittedName>
        <fullName evidence="1">Uncharacterized protein</fullName>
    </submittedName>
</protein>
<dbReference type="Proteomes" id="UP000822688">
    <property type="component" value="Chromosome 12"/>
</dbReference>
<evidence type="ECO:0000313" key="2">
    <source>
        <dbReference type="Proteomes" id="UP000822688"/>
    </source>
</evidence>
<comment type="caution">
    <text evidence="1">The sequence shown here is derived from an EMBL/GenBank/DDBJ whole genome shotgun (WGS) entry which is preliminary data.</text>
</comment>
<organism evidence="1 2">
    <name type="scientific">Ceratodon purpureus</name>
    <name type="common">Fire moss</name>
    <name type="synonym">Dicranum purpureum</name>
    <dbReference type="NCBI Taxonomy" id="3225"/>
    <lineage>
        <taxon>Eukaryota</taxon>
        <taxon>Viridiplantae</taxon>
        <taxon>Streptophyta</taxon>
        <taxon>Embryophyta</taxon>
        <taxon>Bryophyta</taxon>
        <taxon>Bryophytina</taxon>
        <taxon>Bryopsida</taxon>
        <taxon>Dicranidae</taxon>
        <taxon>Pseudoditrichales</taxon>
        <taxon>Ditrichaceae</taxon>
        <taxon>Ceratodon</taxon>
    </lineage>
</organism>
<evidence type="ECO:0000313" key="1">
    <source>
        <dbReference type="EMBL" id="KAG0555066.1"/>
    </source>
</evidence>
<name>A0A8T0G6Z9_CERPU</name>
<reference evidence="1" key="1">
    <citation type="submission" date="2020-06" db="EMBL/GenBank/DDBJ databases">
        <title>WGS assembly of Ceratodon purpureus strain R40.</title>
        <authorList>
            <person name="Carey S.B."/>
            <person name="Jenkins J."/>
            <person name="Shu S."/>
            <person name="Lovell J.T."/>
            <person name="Sreedasyam A."/>
            <person name="Maumus F."/>
            <person name="Tiley G.P."/>
            <person name="Fernandez-Pozo N."/>
            <person name="Barry K."/>
            <person name="Chen C."/>
            <person name="Wang M."/>
            <person name="Lipzen A."/>
            <person name="Daum C."/>
            <person name="Saski C.A."/>
            <person name="Payton A.C."/>
            <person name="Mcbreen J.C."/>
            <person name="Conrad R.E."/>
            <person name="Kollar L.M."/>
            <person name="Olsson S."/>
            <person name="Huttunen S."/>
            <person name="Landis J.B."/>
            <person name="Wickett N.J."/>
            <person name="Johnson M.G."/>
            <person name="Rensing S.A."/>
            <person name="Grimwood J."/>
            <person name="Schmutz J."/>
            <person name="Mcdaniel S.F."/>
        </authorList>
    </citation>
    <scope>NUCLEOTIDE SEQUENCE</scope>
    <source>
        <strain evidence="1">R40</strain>
    </source>
</reference>
<sequence>MSRRSPLCSMTLQDWTTSSKFCNDPKSPCHFDAYQEHGLFHPFCLVKAAIHVLTLDMT</sequence>
<keyword evidence="2" id="KW-1185">Reference proteome</keyword>